<feature type="region of interest" description="Disordered" evidence="1">
    <location>
        <begin position="1"/>
        <end position="30"/>
    </location>
</feature>
<protein>
    <submittedName>
        <fullName evidence="2">Uncharacterized protein</fullName>
    </submittedName>
</protein>
<evidence type="ECO:0000313" key="3">
    <source>
        <dbReference type="Proteomes" id="UP000001935"/>
    </source>
</evidence>
<accession>Q2IDP4</accession>
<dbReference type="EMBL" id="CP000251">
    <property type="protein sequence ID" value="ABC82700.1"/>
    <property type="molecule type" value="Genomic_DNA"/>
</dbReference>
<dbReference type="AlphaFoldDB" id="Q2IDP4"/>
<name>Q2IDP4_ANADE</name>
<proteinExistence type="predicted"/>
<organism evidence="2 3">
    <name type="scientific">Anaeromyxobacter dehalogenans (strain 2CP-C)</name>
    <dbReference type="NCBI Taxonomy" id="290397"/>
    <lineage>
        <taxon>Bacteria</taxon>
        <taxon>Pseudomonadati</taxon>
        <taxon>Myxococcota</taxon>
        <taxon>Myxococcia</taxon>
        <taxon>Myxococcales</taxon>
        <taxon>Cystobacterineae</taxon>
        <taxon>Anaeromyxobacteraceae</taxon>
        <taxon>Anaeromyxobacter</taxon>
    </lineage>
</organism>
<feature type="compositionally biased region" description="Low complexity" evidence="1">
    <location>
        <begin position="13"/>
        <end position="30"/>
    </location>
</feature>
<sequence>MRLGGPQRHGAAHRLTPARRAAAPPGAVPAAPGEAKSLTMGLACLVDGFGRVLRDRARAEGILPSSTRYLTVEGVSGWLFPVVSELDDPYQLFLWFDGGGYQVKLVEPQVLGRFDPHACHVFPDGRLCLSSEAGGGMPSLEDAYARSVLWCNGFSVFAREGRFPF</sequence>
<evidence type="ECO:0000256" key="1">
    <source>
        <dbReference type="SAM" id="MobiDB-lite"/>
    </source>
</evidence>
<dbReference type="eggNOG" id="ENOG503362Y">
    <property type="taxonomic scope" value="Bacteria"/>
</dbReference>
<dbReference type="HOGENOM" id="CLU_136612_0_0_7"/>
<reference evidence="2 3" key="1">
    <citation type="submission" date="2006-01" db="EMBL/GenBank/DDBJ databases">
        <title>Complete sequence of Anaeromyxobacter dehalogenans 2CP-C.</title>
        <authorList>
            <consortium name="US DOE Joint Genome Institute"/>
            <person name="Copeland A."/>
            <person name="Lucas S."/>
            <person name="Lapidus A."/>
            <person name="Barry K."/>
            <person name="Detter J.C."/>
            <person name="Glavina T."/>
            <person name="Hammon N."/>
            <person name="Israni S."/>
            <person name="Pitluck S."/>
            <person name="Brettin T."/>
            <person name="Bruce D."/>
            <person name="Han C."/>
            <person name="Tapia R."/>
            <person name="Gilna P."/>
            <person name="Kiss H."/>
            <person name="Schmutz J."/>
            <person name="Larimer F."/>
            <person name="Land M."/>
            <person name="Kyrpides N."/>
            <person name="Anderson I."/>
            <person name="Sanford R.A."/>
            <person name="Ritalahti K.M."/>
            <person name="Thomas H.S."/>
            <person name="Kirby J.R."/>
            <person name="Zhulin I.B."/>
            <person name="Loeffler F.E."/>
            <person name="Richardson P."/>
        </authorList>
    </citation>
    <scope>NUCLEOTIDE SEQUENCE [LARGE SCALE GENOMIC DNA]</scope>
    <source>
        <strain evidence="2 3">2CP-C</strain>
    </source>
</reference>
<dbReference type="KEGG" id="ade:Adeh_2930"/>
<gene>
    <name evidence="2" type="ordered locus">Adeh_2930</name>
</gene>
<evidence type="ECO:0000313" key="2">
    <source>
        <dbReference type="EMBL" id="ABC82700.1"/>
    </source>
</evidence>
<dbReference type="STRING" id="290397.Adeh_2930"/>
<dbReference type="Proteomes" id="UP000001935">
    <property type="component" value="Chromosome"/>
</dbReference>